<accession>A0A3M2LLZ6</accession>
<evidence type="ECO:0000259" key="1">
    <source>
        <dbReference type="PROSITE" id="PS50835"/>
    </source>
</evidence>
<gene>
    <name evidence="2" type="ORF">EBO15_32745</name>
</gene>
<dbReference type="OrthoDB" id="3482365at2"/>
<reference evidence="2 3" key="1">
    <citation type="submission" date="2018-10" db="EMBL/GenBank/DDBJ databases">
        <title>Isolation from soil.</title>
        <authorList>
            <person name="Hu J."/>
        </authorList>
    </citation>
    <scope>NUCLEOTIDE SEQUENCE [LARGE SCALE GENOMIC DNA]</scope>
    <source>
        <strain evidence="2 3">NEAU-Ht49</strain>
    </source>
</reference>
<keyword evidence="3" id="KW-1185">Reference proteome</keyword>
<organism evidence="2 3">
    <name type="scientific">Actinomadura harenae</name>
    <dbReference type="NCBI Taxonomy" id="2483351"/>
    <lineage>
        <taxon>Bacteria</taxon>
        <taxon>Bacillati</taxon>
        <taxon>Actinomycetota</taxon>
        <taxon>Actinomycetes</taxon>
        <taxon>Streptosporangiales</taxon>
        <taxon>Thermomonosporaceae</taxon>
        <taxon>Actinomadura</taxon>
    </lineage>
</organism>
<dbReference type="AlphaFoldDB" id="A0A3M2LLZ6"/>
<proteinExistence type="predicted"/>
<dbReference type="Proteomes" id="UP000282674">
    <property type="component" value="Unassembled WGS sequence"/>
</dbReference>
<dbReference type="EMBL" id="RFFG01000085">
    <property type="protein sequence ID" value="RMI38451.1"/>
    <property type="molecule type" value="Genomic_DNA"/>
</dbReference>
<comment type="caution">
    <text evidence="2">The sequence shown here is derived from an EMBL/GenBank/DDBJ whole genome shotgun (WGS) entry which is preliminary data.</text>
</comment>
<protein>
    <recommendedName>
        <fullName evidence="1">Ig-like domain-containing protein</fullName>
    </recommendedName>
</protein>
<dbReference type="InterPro" id="IPR007110">
    <property type="entry name" value="Ig-like_dom"/>
</dbReference>
<dbReference type="PROSITE" id="PS50835">
    <property type="entry name" value="IG_LIKE"/>
    <property type="match status" value="1"/>
</dbReference>
<evidence type="ECO:0000313" key="2">
    <source>
        <dbReference type="EMBL" id="RMI38451.1"/>
    </source>
</evidence>
<sequence>MKGLLQAATAGAALAAAVPFVAVTESSASAQADLVSAPVQAAAQGRVHAPVPLRVRGKANRFGQTHRRLPNGSSVPLRCSVTGQRIYGDRTWYRLATSQREYVAAHYVTITSGSVPHC</sequence>
<name>A0A3M2LLZ6_9ACTN</name>
<evidence type="ECO:0000313" key="3">
    <source>
        <dbReference type="Proteomes" id="UP000282674"/>
    </source>
</evidence>
<dbReference type="RefSeq" id="WP_122198348.1">
    <property type="nucleotide sequence ID" value="NZ_JBHSKC010000041.1"/>
</dbReference>
<feature type="domain" description="Ig-like" evidence="1">
    <location>
        <begin position="50"/>
        <end position="118"/>
    </location>
</feature>